<proteinExistence type="predicted"/>
<dbReference type="AlphaFoldDB" id="A0A7Y6EG31"/>
<dbReference type="SUPFAM" id="SSF103025">
    <property type="entry name" value="Folate-binding domain"/>
    <property type="match status" value="1"/>
</dbReference>
<dbReference type="InterPro" id="IPR027266">
    <property type="entry name" value="TrmE/GcvT-like"/>
</dbReference>
<dbReference type="PANTHER" id="PTHR22602">
    <property type="entry name" value="TRANSFERASE CAF17, MITOCHONDRIAL-RELATED"/>
    <property type="match status" value="1"/>
</dbReference>
<dbReference type="GO" id="GO:0016226">
    <property type="term" value="P:iron-sulfur cluster assembly"/>
    <property type="evidence" value="ECO:0007669"/>
    <property type="project" value="TreeGrafter"/>
</dbReference>
<reference evidence="2 3" key="1">
    <citation type="submission" date="2020-05" db="EMBL/GenBank/DDBJ databases">
        <title>Genome Sequencing of Type Strains.</title>
        <authorList>
            <person name="Lemaire J.F."/>
            <person name="Inderbitzin P."/>
            <person name="Gregorio O.A."/>
            <person name="Collins S.B."/>
            <person name="Wespe N."/>
            <person name="Knight-Connoni V."/>
        </authorList>
    </citation>
    <scope>NUCLEOTIDE SEQUENCE [LARGE SCALE GENOMIC DNA]</scope>
    <source>
        <strain evidence="2 3">DSM 100049</strain>
    </source>
</reference>
<dbReference type="Gene3D" id="3.30.1360.120">
    <property type="entry name" value="Probable tRNA modification gtpase trme, domain 1"/>
    <property type="match status" value="1"/>
</dbReference>
<evidence type="ECO:0000313" key="3">
    <source>
        <dbReference type="Proteomes" id="UP000536441"/>
    </source>
</evidence>
<dbReference type="Proteomes" id="UP000536441">
    <property type="component" value="Unassembled WGS sequence"/>
</dbReference>
<dbReference type="InterPro" id="IPR045179">
    <property type="entry name" value="YgfZ/GcvT"/>
</dbReference>
<keyword evidence="3" id="KW-1185">Reference proteome</keyword>
<dbReference type="Gene3D" id="2.40.30.160">
    <property type="match status" value="1"/>
</dbReference>
<name>A0A7Y6EG31_9SPHN</name>
<dbReference type="InterPro" id="IPR017703">
    <property type="entry name" value="YgfZ/GCV_T_CS"/>
</dbReference>
<organism evidence="2 3">
    <name type="scientific">Sphingomonas zeae</name>
    <dbReference type="NCBI Taxonomy" id="1646122"/>
    <lineage>
        <taxon>Bacteria</taxon>
        <taxon>Pseudomonadati</taxon>
        <taxon>Pseudomonadota</taxon>
        <taxon>Alphaproteobacteria</taxon>
        <taxon>Sphingomonadales</taxon>
        <taxon>Sphingomonadaceae</taxon>
        <taxon>Sphingomonas</taxon>
    </lineage>
</organism>
<evidence type="ECO:0000256" key="1">
    <source>
        <dbReference type="ARBA" id="ARBA00022946"/>
    </source>
</evidence>
<protein>
    <submittedName>
        <fullName evidence="2">Folate-binding protein YgfZ</fullName>
    </submittedName>
</protein>
<dbReference type="NCBIfam" id="TIGR03317">
    <property type="entry name" value="ygfZ_signature"/>
    <property type="match status" value="1"/>
</dbReference>
<dbReference type="EMBL" id="JABMCH010000044">
    <property type="protein sequence ID" value="NUU45682.1"/>
    <property type="molecule type" value="Genomic_DNA"/>
</dbReference>
<evidence type="ECO:0000313" key="2">
    <source>
        <dbReference type="EMBL" id="NUU45682.1"/>
    </source>
</evidence>
<dbReference type="PANTHER" id="PTHR22602:SF0">
    <property type="entry name" value="TRANSFERASE CAF17, MITOCHONDRIAL-RELATED"/>
    <property type="match status" value="1"/>
</dbReference>
<keyword evidence="1" id="KW-0809">Transit peptide</keyword>
<comment type="caution">
    <text evidence="2">The sequence shown here is derived from an EMBL/GenBank/DDBJ whole genome shotgun (WGS) entry which is preliminary data.</text>
</comment>
<gene>
    <name evidence="2" type="ORF">HP438_01635</name>
</gene>
<sequence>MVAPSYLAAMTDATPTTAPAPTPGTTLAGRRLIRIAGEDVHGFLQGLVTQDVADLTPDRPRWGGLLTPQGKALFDFILWADGDAVLIDAEASQAEALARRLSIYRLRRAITIEPVEGLAVHWSRDAQGRPHDPRLAELGHRWLAPAGEASSGWAGHRLSLGVTEGVGELGSGETLWLECNARELNGVSFTKGCYVGQENTARMHHRSKVNRRLVVAPLGEASDRTRATYTELGLMVEHRRVESLGDAIRPDWLMAALRAEQE</sequence>
<accession>A0A7Y6EG31</accession>